<dbReference type="AlphaFoldDB" id="A0A1Z4LN09"/>
<proteinExistence type="predicted"/>
<organism evidence="2 3">
    <name type="scientific">Calothrix parasitica NIES-267</name>
    <dbReference type="NCBI Taxonomy" id="1973488"/>
    <lineage>
        <taxon>Bacteria</taxon>
        <taxon>Bacillati</taxon>
        <taxon>Cyanobacteriota</taxon>
        <taxon>Cyanophyceae</taxon>
        <taxon>Nostocales</taxon>
        <taxon>Calotrichaceae</taxon>
        <taxon>Calothrix</taxon>
    </lineage>
</organism>
<accession>A0A1Z4LN09</accession>
<dbReference type="Pfam" id="PF13449">
    <property type="entry name" value="Phytase-like"/>
    <property type="match status" value="1"/>
</dbReference>
<dbReference type="InterPro" id="IPR027372">
    <property type="entry name" value="Phytase-like_dom"/>
</dbReference>
<gene>
    <name evidence="2" type="ORF">NIES267_21000</name>
</gene>
<dbReference type="SUPFAM" id="SSF75011">
    <property type="entry name" value="3-carboxy-cis,cis-mucoante lactonizing enzyme"/>
    <property type="match status" value="1"/>
</dbReference>
<evidence type="ECO:0000313" key="3">
    <source>
        <dbReference type="Proteomes" id="UP000218418"/>
    </source>
</evidence>
<evidence type="ECO:0000259" key="1">
    <source>
        <dbReference type="Pfam" id="PF13449"/>
    </source>
</evidence>
<feature type="domain" description="Phytase-like" evidence="1">
    <location>
        <begin position="35"/>
        <end position="338"/>
    </location>
</feature>
<dbReference type="OrthoDB" id="292013at2"/>
<dbReference type="PANTHER" id="PTHR37957:SF1">
    <property type="entry name" value="PHYTASE-LIKE DOMAIN-CONTAINING PROTEIN"/>
    <property type="match status" value="1"/>
</dbReference>
<name>A0A1Z4LN09_9CYAN</name>
<dbReference type="Proteomes" id="UP000218418">
    <property type="component" value="Chromosome"/>
</dbReference>
<dbReference type="EMBL" id="AP018227">
    <property type="protein sequence ID" value="BAY82617.1"/>
    <property type="molecule type" value="Genomic_DNA"/>
</dbReference>
<evidence type="ECO:0000313" key="2">
    <source>
        <dbReference type="EMBL" id="BAY82617.1"/>
    </source>
</evidence>
<reference evidence="2 3" key="1">
    <citation type="submission" date="2017-06" db="EMBL/GenBank/DDBJ databases">
        <title>Genome sequencing of cyanobaciteial culture collection at National Institute for Environmental Studies (NIES).</title>
        <authorList>
            <person name="Hirose Y."/>
            <person name="Shimura Y."/>
            <person name="Fujisawa T."/>
            <person name="Nakamura Y."/>
            <person name="Kawachi M."/>
        </authorList>
    </citation>
    <scope>NUCLEOTIDE SEQUENCE [LARGE SCALE GENOMIC DNA]</scope>
    <source>
        <strain evidence="2 3">NIES-267</strain>
    </source>
</reference>
<sequence>MLVSTSFSSSAIEVTGIDFIGEAILPTGTNFENIELGGLSGITYDPRNQVYYAISDDRSQKSAARFYTFKINLNEDSFQKSDIEAIRLTTLKDKNGKTFPAGTIDPEGIALNSSSIFVSSEGDVDRGINPFIKEFSIDTGREISSLPIPQKFLPSQDKEQGIRNNLAFESLTITPDKKYLFTATENALIQDGDKAKPNQGSLCRIIKYNLLTQKSEKEFLYPSKLVKPFFKLNGRFSSGLTDLIALDNYGNFLSIERTFTGFGFVNSLFKVSLSTADDIKDIDSFKEVDIQTIKPAKKELLMSLGKLEVALDNTEGLTIGETFPSGQPSLILVSDNNFNRLQRTQFLTFQLKIESRFERLIRMIKERLS</sequence>
<dbReference type="PANTHER" id="PTHR37957">
    <property type="entry name" value="BLR7070 PROTEIN"/>
    <property type="match status" value="1"/>
</dbReference>
<protein>
    <recommendedName>
        <fullName evidence="1">Phytase-like domain-containing protein</fullName>
    </recommendedName>
</protein>
<keyword evidence="3" id="KW-1185">Reference proteome</keyword>